<proteinExistence type="predicted"/>
<name>A0A0N4V6B3_ENTVE</name>
<protein>
    <submittedName>
        <fullName evidence="3">Sec3_C domain-containing protein</fullName>
    </submittedName>
</protein>
<dbReference type="AlphaFoldDB" id="A0A0N4V6B3"/>
<keyword evidence="2" id="KW-1185">Reference proteome</keyword>
<dbReference type="EMBL" id="UXUI01008153">
    <property type="protein sequence ID" value="VDD90651.1"/>
    <property type="molecule type" value="Genomic_DNA"/>
</dbReference>
<evidence type="ECO:0000313" key="3">
    <source>
        <dbReference type="WBParaSite" id="EVEC_0000579101-mRNA-1"/>
    </source>
</evidence>
<dbReference type="Proteomes" id="UP000274131">
    <property type="component" value="Unassembled WGS sequence"/>
</dbReference>
<gene>
    <name evidence="1" type="ORF">EVEC_LOCUS5402</name>
</gene>
<organism evidence="3">
    <name type="scientific">Enterobius vermicularis</name>
    <name type="common">Human pinworm</name>
    <dbReference type="NCBI Taxonomy" id="51028"/>
    <lineage>
        <taxon>Eukaryota</taxon>
        <taxon>Metazoa</taxon>
        <taxon>Ecdysozoa</taxon>
        <taxon>Nematoda</taxon>
        <taxon>Chromadorea</taxon>
        <taxon>Rhabditida</taxon>
        <taxon>Spirurina</taxon>
        <taxon>Oxyuridomorpha</taxon>
        <taxon>Oxyuroidea</taxon>
        <taxon>Oxyuridae</taxon>
        <taxon>Enterobius</taxon>
    </lineage>
</organism>
<reference evidence="3" key="1">
    <citation type="submission" date="2017-02" db="UniProtKB">
        <authorList>
            <consortium name="WormBaseParasite"/>
        </authorList>
    </citation>
    <scope>IDENTIFICATION</scope>
</reference>
<accession>A0A0N4V6B3</accession>
<evidence type="ECO:0000313" key="2">
    <source>
        <dbReference type="Proteomes" id="UP000274131"/>
    </source>
</evidence>
<reference evidence="1 2" key="2">
    <citation type="submission" date="2018-10" db="EMBL/GenBank/DDBJ databases">
        <authorList>
            <consortium name="Pathogen Informatics"/>
        </authorList>
    </citation>
    <scope>NUCLEOTIDE SEQUENCE [LARGE SCALE GENOMIC DNA]</scope>
</reference>
<dbReference type="OrthoDB" id="5836300at2759"/>
<sequence length="142" mass="16403">MDKIEGGECAKDLRGLAVDFRRKFPVKVLKSGKDGRLAEVILHRLLECQRKEKTRHWDEVDALFKKIASFAKSDVEECQNALVDEYISCMNLISYTCQFVQPKFQFRLLPAKLIIQEARAAEKAAEVCRSITRKTKERLEKV</sequence>
<evidence type="ECO:0000313" key="1">
    <source>
        <dbReference type="EMBL" id="VDD90651.1"/>
    </source>
</evidence>
<dbReference type="WBParaSite" id="EVEC_0000579101-mRNA-1">
    <property type="protein sequence ID" value="EVEC_0000579101-mRNA-1"/>
    <property type="gene ID" value="EVEC_0000579101"/>
</dbReference>